<organism evidence="2 3">
    <name type="scientific">Pholiota conissans</name>
    <dbReference type="NCBI Taxonomy" id="109636"/>
    <lineage>
        <taxon>Eukaryota</taxon>
        <taxon>Fungi</taxon>
        <taxon>Dikarya</taxon>
        <taxon>Basidiomycota</taxon>
        <taxon>Agaricomycotina</taxon>
        <taxon>Agaricomycetes</taxon>
        <taxon>Agaricomycetidae</taxon>
        <taxon>Agaricales</taxon>
        <taxon>Agaricineae</taxon>
        <taxon>Strophariaceae</taxon>
        <taxon>Pholiota</taxon>
    </lineage>
</organism>
<keyword evidence="1" id="KW-0233">DNA recombination</keyword>
<dbReference type="AlphaFoldDB" id="A0A9P6CN15"/>
<keyword evidence="3" id="KW-1185">Reference proteome</keyword>
<protein>
    <submittedName>
        <fullName evidence="2">Uncharacterized protein</fullName>
    </submittedName>
</protein>
<dbReference type="Proteomes" id="UP000807469">
    <property type="component" value="Unassembled WGS sequence"/>
</dbReference>
<evidence type="ECO:0000256" key="1">
    <source>
        <dbReference type="ARBA" id="ARBA00023172"/>
    </source>
</evidence>
<proteinExistence type="predicted"/>
<dbReference type="EMBL" id="MU155545">
    <property type="protein sequence ID" value="KAF9472357.1"/>
    <property type="molecule type" value="Genomic_DNA"/>
</dbReference>
<dbReference type="GO" id="GO:0006310">
    <property type="term" value="P:DNA recombination"/>
    <property type="evidence" value="ECO:0007669"/>
    <property type="project" value="UniProtKB-KW"/>
</dbReference>
<dbReference type="GO" id="GO:0015074">
    <property type="term" value="P:DNA integration"/>
    <property type="evidence" value="ECO:0007669"/>
    <property type="project" value="InterPro"/>
</dbReference>
<sequence length="416" mass="46091">MSSPLPHNFQAIYNLLHRSDTFQQEDIEDDLAGEKETLPDLTEADLKTMTPSVSTPSLNAGTPGKAWRENVVNASKAITDRTEADYRRYASISVSLFNSLTRSQAWPSNAESTSLSTGSLQQKMSFSAAAHPKMLPFLSSLGSWICDEMNPLDGSERPVDATPKSYGYAQKLRAAMTHIFGRTFQLGTTIWTENLETGAAWGNPSVSHQVSSYMVSLRNRKARTGSTPTSARAITWTTLQMLYDYNHQPENWDPKVYDPSHLSSLNQWGGPLARRELEAIYTIAFLCLLRSDEVLKIQLKHVSFSKDPPTMTLTLPFRKTHQDGGIKPFVLYALDEDEAYLCPVRALGEWIKASKITSGFLFRKLASGDRPSAHGDAAMTSEQFLELFRNNLLDVSVDSAAYAFANGVDGALSSRT</sequence>
<dbReference type="OrthoDB" id="3163890at2759"/>
<dbReference type="InterPro" id="IPR013762">
    <property type="entry name" value="Integrase-like_cat_sf"/>
</dbReference>
<evidence type="ECO:0000313" key="3">
    <source>
        <dbReference type="Proteomes" id="UP000807469"/>
    </source>
</evidence>
<evidence type="ECO:0000313" key="2">
    <source>
        <dbReference type="EMBL" id="KAF9472357.1"/>
    </source>
</evidence>
<gene>
    <name evidence="2" type="ORF">BDN70DRAFT_938255</name>
</gene>
<comment type="caution">
    <text evidence="2">The sequence shown here is derived from an EMBL/GenBank/DDBJ whole genome shotgun (WGS) entry which is preliminary data.</text>
</comment>
<dbReference type="GO" id="GO:0003677">
    <property type="term" value="F:DNA binding"/>
    <property type="evidence" value="ECO:0007669"/>
    <property type="project" value="InterPro"/>
</dbReference>
<name>A0A9P6CN15_9AGAR</name>
<dbReference type="SUPFAM" id="SSF56349">
    <property type="entry name" value="DNA breaking-rejoining enzymes"/>
    <property type="match status" value="1"/>
</dbReference>
<reference evidence="2" key="1">
    <citation type="submission" date="2020-11" db="EMBL/GenBank/DDBJ databases">
        <authorList>
            <consortium name="DOE Joint Genome Institute"/>
            <person name="Ahrendt S."/>
            <person name="Riley R."/>
            <person name="Andreopoulos W."/>
            <person name="Labutti K."/>
            <person name="Pangilinan J."/>
            <person name="Ruiz-Duenas F.J."/>
            <person name="Barrasa J.M."/>
            <person name="Sanchez-Garcia M."/>
            <person name="Camarero S."/>
            <person name="Miyauchi S."/>
            <person name="Serrano A."/>
            <person name="Linde D."/>
            <person name="Babiker R."/>
            <person name="Drula E."/>
            <person name="Ayuso-Fernandez I."/>
            <person name="Pacheco R."/>
            <person name="Padilla G."/>
            <person name="Ferreira P."/>
            <person name="Barriuso J."/>
            <person name="Kellner H."/>
            <person name="Castanera R."/>
            <person name="Alfaro M."/>
            <person name="Ramirez L."/>
            <person name="Pisabarro A.G."/>
            <person name="Kuo A."/>
            <person name="Tritt A."/>
            <person name="Lipzen A."/>
            <person name="He G."/>
            <person name="Yan M."/>
            <person name="Ng V."/>
            <person name="Cullen D."/>
            <person name="Martin F."/>
            <person name="Rosso M.-N."/>
            <person name="Henrissat B."/>
            <person name="Hibbett D."/>
            <person name="Martinez A.T."/>
            <person name="Grigoriev I.V."/>
        </authorList>
    </citation>
    <scope>NUCLEOTIDE SEQUENCE</scope>
    <source>
        <strain evidence="2">CIRM-BRFM 674</strain>
    </source>
</reference>
<accession>A0A9P6CN15</accession>
<dbReference type="InterPro" id="IPR011010">
    <property type="entry name" value="DNA_brk_join_enz"/>
</dbReference>
<dbReference type="Gene3D" id="1.10.443.10">
    <property type="entry name" value="Intergrase catalytic core"/>
    <property type="match status" value="1"/>
</dbReference>